<dbReference type="EMBL" id="CCKQ01016717">
    <property type="protein sequence ID" value="CDW88575.1"/>
    <property type="molecule type" value="Genomic_DNA"/>
</dbReference>
<dbReference type="InterPro" id="IPR000719">
    <property type="entry name" value="Prot_kinase_dom"/>
</dbReference>
<evidence type="ECO:0000313" key="5">
    <source>
        <dbReference type="Proteomes" id="UP000039865"/>
    </source>
</evidence>
<dbReference type="PANTHER" id="PTHR11909">
    <property type="entry name" value="CASEIN KINASE-RELATED"/>
    <property type="match status" value="1"/>
</dbReference>
<keyword evidence="2" id="KW-0547">Nucleotide-binding</keyword>
<evidence type="ECO:0000256" key="2">
    <source>
        <dbReference type="PROSITE-ProRule" id="PRU10141"/>
    </source>
</evidence>
<keyword evidence="4" id="KW-0418">Kinase</keyword>
<dbReference type="PROSITE" id="PS00107">
    <property type="entry name" value="PROTEIN_KINASE_ATP"/>
    <property type="match status" value="1"/>
</dbReference>
<dbReference type="GO" id="GO:0005524">
    <property type="term" value="F:ATP binding"/>
    <property type="evidence" value="ECO:0007669"/>
    <property type="project" value="UniProtKB-UniRule"/>
</dbReference>
<dbReference type="Pfam" id="PF00069">
    <property type="entry name" value="Pkinase"/>
    <property type="match status" value="1"/>
</dbReference>
<evidence type="ECO:0000259" key="3">
    <source>
        <dbReference type="PROSITE" id="PS50011"/>
    </source>
</evidence>
<dbReference type="InParanoid" id="A0A078B1Z5"/>
<name>A0A078B1Z5_STYLE</name>
<dbReference type="Proteomes" id="UP000039865">
    <property type="component" value="Unassembled WGS sequence"/>
</dbReference>
<dbReference type="InterPro" id="IPR050235">
    <property type="entry name" value="CK1_Ser-Thr_kinase"/>
</dbReference>
<keyword evidence="4" id="KW-0808">Transferase</keyword>
<keyword evidence="5" id="KW-1185">Reference proteome</keyword>
<dbReference type="AlphaFoldDB" id="A0A078B1Z5"/>
<dbReference type="SMART" id="SM00220">
    <property type="entry name" value="S_TKc"/>
    <property type="match status" value="1"/>
</dbReference>
<dbReference type="OrthoDB" id="5979581at2759"/>
<proteinExistence type="predicted"/>
<sequence>MNPPECLSGYNKIRKLGCGTYGEVWLYEKDRKQYAIKFEHQNNQTMSLLQEKVNLRQMWINSNGKELNISRLNLFEYSQSNEKNQGKSYISYLVLDFYPQTFDSLYMTMFSKSDDLKYQYVTQTIKLLQQFHQKALFIHRDIKPDNFMGKDKQLYLIDFGTAKKSFNIIKLAHRQQVLFMFKESCPIFKVMIQYLVFTVYQWLLNYKVFPDNQVQEKLAKQNQIGQQ</sequence>
<accession>A0A078B1Z5</accession>
<gene>
    <name evidence="4" type="primary">Contig16731.g17825</name>
    <name evidence="4" type="ORF">STYLEM_17697</name>
</gene>
<dbReference type="GO" id="GO:0004672">
    <property type="term" value="F:protein kinase activity"/>
    <property type="evidence" value="ECO:0007669"/>
    <property type="project" value="InterPro"/>
</dbReference>
<dbReference type="Gene3D" id="1.10.510.10">
    <property type="entry name" value="Transferase(Phosphotransferase) domain 1"/>
    <property type="match status" value="1"/>
</dbReference>
<feature type="binding site" evidence="2">
    <location>
        <position position="37"/>
    </location>
    <ligand>
        <name>ATP</name>
        <dbReference type="ChEBI" id="CHEBI:30616"/>
    </ligand>
</feature>
<feature type="domain" description="Protein kinase" evidence="3">
    <location>
        <begin position="10"/>
        <end position="227"/>
    </location>
</feature>
<organism evidence="4 5">
    <name type="scientific">Stylonychia lemnae</name>
    <name type="common">Ciliate</name>
    <dbReference type="NCBI Taxonomy" id="5949"/>
    <lineage>
        <taxon>Eukaryota</taxon>
        <taxon>Sar</taxon>
        <taxon>Alveolata</taxon>
        <taxon>Ciliophora</taxon>
        <taxon>Intramacronucleata</taxon>
        <taxon>Spirotrichea</taxon>
        <taxon>Stichotrichia</taxon>
        <taxon>Sporadotrichida</taxon>
        <taxon>Oxytrichidae</taxon>
        <taxon>Stylonychinae</taxon>
        <taxon>Stylonychia</taxon>
    </lineage>
</organism>
<reference evidence="4 5" key="1">
    <citation type="submission" date="2014-06" db="EMBL/GenBank/DDBJ databases">
        <authorList>
            <person name="Swart Estienne"/>
        </authorList>
    </citation>
    <scope>NUCLEOTIDE SEQUENCE [LARGE SCALE GENOMIC DNA]</scope>
    <source>
        <strain evidence="4 5">130c</strain>
    </source>
</reference>
<dbReference type="InterPro" id="IPR017441">
    <property type="entry name" value="Protein_kinase_ATP_BS"/>
</dbReference>
<evidence type="ECO:0000313" key="4">
    <source>
        <dbReference type="EMBL" id="CDW88575.1"/>
    </source>
</evidence>
<dbReference type="PROSITE" id="PS50011">
    <property type="entry name" value="PROTEIN_KINASE_DOM"/>
    <property type="match status" value="1"/>
</dbReference>
<dbReference type="SUPFAM" id="SSF56112">
    <property type="entry name" value="Protein kinase-like (PK-like)"/>
    <property type="match status" value="1"/>
</dbReference>
<evidence type="ECO:0000256" key="1">
    <source>
        <dbReference type="ARBA" id="ARBA00023860"/>
    </source>
</evidence>
<keyword evidence="2" id="KW-0067">ATP-binding</keyword>
<dbReference type="InterPro" id="IPR011009">
    <property type="entry name" value="Kinase-like_dom_sf"/>
</dbReference>
<protein>
    <recommendedName>
        <fullName evidence="1">Casein kinase I</fullName>
    </recommendedName>
</protein>